<dbReference type="HOGENOM" id="CLU_036879_1_0_11"/>
<dbReference type="PROSITE" id="PS50928">
    <property type="entry name" value="ABC_TM1"/>
    <property type="match status" value="1"/>
</dbReference>
<dbReference type="Gene3D" id="1.10.3720.10">
    <property type="entry name" value="MetI-like"/>
    <property type="match status" value="1"/>
</dbReference>
<dbReference type="OrthoDB" id="9778910at2"/>
<accession>C7M243</accession>
<evidence type="ECO:0000256" key="3">
    <source>
        <dbReference type="ARBA" id="ARBA00022989"/>
    </source>
</evidence>
<comment type="similarity">
    <text evidence="5">Belongs to the binding-protein-dependent transport system permease family.</text>
</comment>
<dbReference type="STRING" id="525909.Afer_0172"/>
<evidence type="ECO:0000256" key="4">
    <source>
        <dbReference type="ARBA" id="ARBA00023136"/>
    </source>
</evidence>
<feature type="transmembrane region" description="Helical" evidence="5">
    <location>
        <begin position="103"/>
        <end position="128"/>
    </location>
</feature>
<feature type="transmembrane region" description="Helical" evidence="5">
    <location>
        <begin position="256"/>
        <end position="277"/>
    </location>
</feature>
<evidence type="ECO:0000256" key="1">
    <source>
        <dbReference type="ARBA" id="ARBA00004141"/>
    </source>
</evidence>
<evidence type="ECO:0000256" key="5">
    <source>
        <dbReference type="RuleBase" id="RU363032"/>
    </source>
</evidence>
<dbReference type="KEGG" id="afo:Afer_0172"/>
<dbReference type="AlphaFoldDB" id="C7M243"/>
<dbReference type="SUPFAM" id="SSF161098">
    <property type="entry name" value="MetI-like"/>
    <property type="match status" value="1"/>
</dbReference>
<feature type="transmembrane region" description="Helical" evidence="5">
    <location>
        <begin position="190"/>
        <end position="211"/>
    </location>
</feature>
<dbReference type="EMBL" id="CP001631">
    <property type="protein sequence ID" value="ACU53141.1"/>
    <property type="molecule type" value="Genomic_DNA"/>
</dbReference>
<dbReference type="eggNOG" id="COG0601">
    <property type="taxonomic scope" value="Bacteria"/>
</dbReference>
<dbReference type="Pfam" id="PF00528">
    <property type="entry name" value="BPD_transp_1"/>
    <property type="match status" value="1"/>
</dbReference>
<evidence type="ECO:0000313" key="7">
    <source>
        <dbReference type="EMBL" id="ACU53141.1"/>
    </source>
</evidence>
<evidence type="ECO:0000256" key="2">
    <source>
        <dbReference type="ARBA" id="ARBA00022692"/>
    </source>
</evidence>
<keyword evidence="3 5" id="KW-1133">Transmembrane helix</keyword>
<dbReference type="PANTHER" id="PTHR43376">
    <property type="entry name" value="OLIGOPEPTIDE TRANSPORT SYSTEM PERMEASE PROTEIN"/>
    <property type="match status" value="1"/>
</dbReference>
<evidence type="ECO:0000313" key="8">
    <source>
        <dbReference type="Proteomes" id="UP000000771"/>
    </source>
</evidence>
<comment type="subcellular location">
    <subcellularLocation>
        <location evidence="5">Cell membrane</location>
        <topology evidence="5">Multi-pass membrane protein</topology>
    </subcellularLocation>
    <subcellularLocation>
        <location evidence="1">Membrane</location>
        <topology evidence="1">Multi-pass membrane protein</topology>
    </subcellularLocation>
</comment>
<keyword evidence="2 5" id="KW-0812">Transmembrane</keyword>
<keyword evidence="4 5" id="KW-0472">Membrane</keyword>
<protein>
    <submittedName>
        <fullName evidence="7">Binding-protein-dependent transport systems inner membrane component</fullName>
    </submittedName>
</protein>
<gene>
    <name evidence="7" type="ordered locus">Afer_0172</name>
</gene>
<feature type="domain" description="ABC transmembrane type-1" evidence="6">
    <location>
        <begin position="101"/>
        <end position="317"/>
    </location>
</feature>
<feature type="transmembrane region" description="Helical" evidence="5">
    <location>
        <begin position="297"/>
        <end position="320"/>
    </location>
</feature>
<name>C7M243_ACIFD</name>
<feature type="transmembrane region" description="Helical" evidence="5">
    <location>
        <begin position="149"/>
        <end position="170"/>
    </location>
</feature>
<dbReference type="RefSeq" id="WP_015797646.1">
    <property type="nucleotide sequence ID" value="NC_013124.1"/>
</dbReference>
<keyword evidence="8" id="KW-1185">Reference proteome</keyword>
<organism evidence="7 8">
    <name type="scientific">Acidimicrobium ferrooxidans (strain DSM 10331 / JCM 15462 / NBRC 103882 / ICP)</name>
    <dbReference type="NCBI Taxonomy" id="525909"/>
    <lineage>
        <taxon>Bacteria</taxon>
        <taxon>Bacillati</taxon>
        <taxon>Actinomycetota</taxon>
        <taxon>Acidimicrobiia</taxon>
        <taxon>Acidimicrobiales</taxon>
        <taxon>Acidimicrobiaceae</taxon>
        <taxon>Acidimicrobium</taxon>
    </lineage>
</organism>
<dbReference type="CDD" id="cd06261">
    <property type="entry name" value="TM_PBP2"/>
    <property type="match status" value="1"/>
</dbReference>
<dbReference type="InterPro" id="IPR035906">
    <property type="entry name" value="MetI-like_sf"/>
</dbReference>
<dbReference type="InterPro" id="IPR000515">
    <property type="entry name" value="MetI-like"/>
</dbReference>
<proteinExistence type="inferred from homology"/>
<dbReference type="Proteomes" id="UP000000771">
    <property type="component" value="Chromosome"/>
</dbReference>
<dbReference type="PANTHER" id="PTHR43376:SF1">
    <property type="entry name" value="OLIGOPEPTIDE TRANSPORT SYSTEM PERMEASE PROTEIN"/>
    <property type="match status" value="1"/>
</dbReference>
<sequence>MRYVVRRLVIFVLTLWVALTLNFLIPRLMPGNPAQAALAKLAARGPVSPTELHAIELTLGLPHGSLLSQYGGYLVALAHGHLGVSYTFFPESVRSLIAQALPWTLGLVGTTTVLAFVVGTLLGVLAAWRRGGIIDTVATVGSTFTAAFPYFWTALLALYVLGFVLGWFPIRGGYASTLSPTWSLGFIVDAAYHAILPAATILVSSLGGWLLGMRNTMIPTLGEDYVTFAEANGIPSRTVALRYAARNAILPNVTGFGLALGFVVSGSLLTEVVFGYPGVGSLLYNAVVNEDYPLMQGLFLVITVSVLVANLIVDLLYGVLDPRVRR</sequence>
<dbReference type="GO" id="GO:0005886">
    <property type="term" value="C:plasma membrane"/>
    <property type="evidence" value="ECO:0007669"/>
    <property type="project" value="UniProtKB-SubCell"/>
</dbReference>
<reference evidence="7 8" key="1">
    <citation type="journal article" date="2009" name="Stand. Genomic Sci.">
        <title>Complete genome sequence of Acidimicrobium ferrooxidans type strain (ICP).</title>
        <authorList>
            <person name="Clum A."/>
            <person name="Nolan M."/>
            <person name="Lang E."/>
            <person name="Glavina Del Rio T."/>
            <person name="Tice H."/>
            <person name="Copeland A."/>
            <person name="Cheng J.F."/>
            <person name="Lucas S."/>
            <person name="Chen F."/>
            <person name="Bruce D."/>
            <person name="Goodwin L."/>
            <person name="Pitluck S."/>
            <person name="Ivanova N."/>
            <person name="Mavrommatis K."/>
            <person name="Mikhailova N."/>
            <person name="Pati A."/>
            <person name="Chen A."/>
            <person name="Palaniappan K."/>
            <person name="Goker M."/>
            <person name="Spring S."/>
            <person name="Land M."/>
            <person name="Hauser L."/>
            <person name="Chang Y.J."/>
            <person name="Jeffries C.C."/>
            <person name="Chain P."/>
            <person name="Bristow J."/>
            <person name="Eisen J.A."/>
            <person name="Markowitz V."/>
            <person name="Hugenholtz P."/>
            <person name="Kyrpides N.C."/>
            <person name="Klenk H.P."/>
            <person name="Lapidus A."/>
        </authorList>
    </citation>
    <scope>NUCLEOTIDE SEQUENCE [LARGE SCALE GENOMIC DNA]</scope>
    <source>
        <strain evidence="8">DSM 10331 / JCM 15462 / NBRC 103882 / ICP</strain>
    </source>
</reference>
<keyword evidence="5" id="KW-0813">Transport</keyword>
<evidence type="ECO:0000259" key="6">
    <source>
        <dbReference type="PROSITE" id="PS50928"/>
    </source>
</evidence>
<dbReference type="GO" id="GO:0055085">
    <property type="term" value="P:transmembrane transport"/>
    <property type="evidence" value="ECO:0007669"/>
    <property type="project" value="InterPro"/>
</dbReference>